<keyword evidence="3" id="KW-0119">Carbohydrate metabolism</keyword>
<gene>
    <name evidence="4" type="ORF">J2S02_004966</name>
</gene>
<dbReference type="NCBIfam" id="NF007266">
    <property type="entry name" value="PRK09722.1"/>
    <property type="match status" value="1"/>
</dbReference>
<sequence>MCRGRKCKRNNTSELVDGVTTSPTIISKENNGFVEDKQIMRKVEFSPSLMTMDLDKFKEQITFLNNHVDSYHIDIMDGHYVPNITLSPWFIEEVRKISDLPMSAHLMVTDPSFWVQQLIDLKCEWICMHAEVLDGLAFRLIDQIHDAGLKAGVVLNPETPIETIFPYIELVDKITIMTVDPGFAGQRFIESTLDKIVALRELREEKGYQYVIEMDGSSSRKTFKRIDEAGPDIYIVGRSGLFGLDEDIEKSWEIMCNDYEDMTGKVIS</sequence>
<dbReference type="HAMAP" id="MF_02226">
    <property type="entry name" value="AlluloseP_3_epimer"/>
    <property type="match status" value="1"/>
</dbReference>
<feature type="binding site" evidence="3">
    <location>
        <begin position="182"/>
        <end position="185"/>
    </location>
    <ligand>
        <name>substrate</name>
    </ligand>
</feature>
<evidence type="ECO:0000313" key="5">
    <source>
        <dbReference type="Proteomes" id="UP001232245"/>
    </source>
</evidence>
<feature type="binding site" evidence="3">
    <location>
        <position position="105"/>
    </location>
    <ligand>
        <name>substrate</name>
    </ligand>
</feature>
<feature type="binding site" evidence="3">
    <location>
        <position position="105"/>
    </location>
    <ligand>
        <name>a divalent metal cation</name>
        <dbReference type="ChEBI" id="CHEBI:60240"/>
    </ligand>
</feature>
<dbReference type="CDD" id="cd00429">
    <property type="entry name" value="RPE"/>
    <property type="match status" value="1"/>
</dbReference>
<feature type="binding site" evidence="3">
    <location>
        <begin position="215"/>
        <end position="217"/>
    </location>
    <ligand>
        <name>substrate</name>
    </ligand>
</feature>
<evidence type="ECO:0000256" key="2">
    <source>
        <dbReference type="ARBA" id="ARBA00023235"/>
    </source>
</evidence>
<feature type="binding site" evidence="3">
    <location>
        <position position="215"/>
    </location>
    <ligand>
        <name>a divalent metal cation</name>
        <dbReference type="ChEBI" id="CHEBI:60240"/>
    </ligand>
</feature>
<feature type="active site" description="Proton donor" evidence="3">
    <location>
        <position position="215"/>
    </location>
</feature>
<dbReference type="PROSITE" id="PS01086">
    <property type="entry name" value="RIBUL_P_3_EPIMER_2"/>
    <property type="match status" value="1"/>
</dbReference>
<dbReference type="InterPro" id="IPR043677">
    <property type="entry name" value="AlluloseP_3_epimer_AlsE"/>
</dbReference>
<dbReference type="InterPro" id="IPR011060">
    <property type="entry name" value="RibuloseP-bd_barrel"/>
</dbReference>
<organism evidence="4 5">
    <name type="scientific">Metabacillus niabensis</name>
    <dbReference type="NCBI Taxonomy" id="324854"/>
    <lineage>
        <taxon>Bacteria</taxon>
        <taxon>Bacillati</taxon>
        <taxon>Bacillota</taxon>
        <taxon>Bacilli</taxon>
        <taxon>Bacillales</taxon>
        <taxon>Bacillaceae</taxon>
        <taxon>Metabacillus</taxon>
    </lineage>
</organism>
<dbReference type="InterPro" id="IPR000056">
    <property type="entry name" value="Ribul_P_3_epim-like"/>
</dbReference>
<feature type="binding site" evidence="3">
    <location>
        <position position="72"/>
    </location>
    <ligand>
        <name>a divalent metal cation</name>
        <dbReference type="ChEBI" id="CHEBI:60240"/>
    </ligand>
</feature>
<evidence type="ECO:0000256" key="3">
    <source>
        <dbReference type="HAMAP-Rule" id="MF_02226"/>
    </source>
</evidence>
<dbReference type="EC" id="5.1.3.-" evidence="3"/>
<dbReference type="NCBIfam" id="NF004076">
    <property type="entry name" value="PRK05581.1-4"/>
    <property type="match status" value="1"/>
</dbReference>
<proteinExistence type="inferred from homology"/>
<dbReference type="SUPFAM" id="SSF51366">
    <property type="entry name" value="Ribulose-phoshate binding barrel"/>
    <property type="match status" value="1"/>
</dbReference>
<evidence type="ECO:0000256" key="1">
    <source>
        <dbReference type="ARBA" id="ARBA00022723"/>
    </source>
</evidence>
<comment type="function">
    <text evidence="3">Catalyzes the reversible epimerization of D-allulose 6-phosphate to D-fructose 6-phosphate. Can also catalyze with lower efficiency the reversible epimerization of D-ribulose 5-phosphate to D-xylulose 5-phosphate.</text>
</comment>
<accession>A0ABT9Z8H9</accession>
<dbReference type="Gene3D" id="3.20.20.70">
    <property type="entry name" value="Aldolase class I"/>
    <property type="match status" value="1"/>
</dbReference>
<feature type="active site" description="Proton acceptor" evidence="3">
    <location>
        <position position="74"/>
    </location>
</feature>
<evidence type="ECO:0000313" key="4">
    <source>
        <dbReference type="EMBL" id="MDQ0228581.1"/>
    </source>
</evidence>
<comment type="cofactor">
    <cofactor evidence="3">
        <name>a divalent metal cation</name>
        <dbReference type="ChEBI" id="CHEBI:60240"/>
    </cofactor>
</comment>
<keyword evidence="2 3" id="KW-0413">Isomerase</keyword>
<dbReference type="PANTHER" id="PTHR11749">
    <property type="entry name" value="RIBULOSE-5-PHOSPHATE-3-EPIMERASE"/>
    <property type="match status" value="1"/>
</dbReference>
<dbReference type="InterPro" id="IPR013785">
    <property type="entry name" value="Aldolase_TIM"/>
</dbReference>
<comment type="pathway">
    <text evidence="3">Carbohydrate degradation; D-allose degradation.</text>
</comment>
<dbReference type="Proteomes" id="UP001232245">
    <property type="component" value="Unassembled WGS sequence"/>
</dbReference>
<comment type="similarity">
    <text evidence="3">Belongs to the ribulose-phosphate 3-epimerase family. AlsE subfamily.</text>
</comment>
<reference evidence="4 5" key="1">
    <citation type="submission" date="2023-07" db="EMBL/GenBank/DDBJ databases">
        <title>Genomic Encyclopedia of Type Strains, Phase IV (KMG-IV): sequencing the most valuable type-strain genomes for metagenomic binning, comparative biology and taxonomic classification.</title>
        <authorList>
            <person name="Goeker M."/>
        </authorList>
    </citation>
    <scope>NUCLEOTIDE SEQUENCE [LARGE SCALE GENOMIC DNA]</scope>
    <source>
        <strain evidence="4 5">DSM 17723</strain>
    </source>
</reference>
<dbReference type="GO" id="GO:0016853">
    <property type="term" value="F:isomerase activity"/>
    <property type="evidence" value="ECO:0007669"/>
    <property type="project" value="UniProtKB-KW"/>
</dbReference>
<keyword evidence="1 3" id="KW-0479">Metal-binding</keyword>
<dbReference type="EMBL" id="JAUSTZ010000025">
    <property type="protein sequence ID" value="MDQ0228581.1"/>
    <property type="molecule type" value="Genomic_DNA"/>
</dbReference>
<dbReference type="Pfam" id="PF00834">
    <property type="entry name" value="Ribul_P_3_epim"/>
    <property type="match status" value="1"/>
</dbReference>
<feature type="binding site" evidence="3">
    <location>
        <position position="74"/>
    </location>
    <ligand>
        <name>a divalent metal cation</name>
        <dbReference type="ChEBI" id="CHEBI:60240"/>
    </ligand>
</feature>
<comment type="catalytic activity">
    <reaction evidence="3">
        <text>D-allulose 6-phosphate = keto-D-fructose 6-phosphate</text>
        <dbReference type="Rhea" id="RHEA:28426"/>
        <dbReference type="ChEBI" id="CHEBI:57579"/>
        <dbReference type="ChEBI" id="CHEBI:61519"/>
    </reaction>
</comment>
<comment type="caution">
    <text evidence="4">The sequence shown here is derived from an EMBL/GenBank/DDBJ whole genome shotgun (WGS) entry which is preliminary data.</text>
</comment>
<comment type="caution">
    <text evidence="3">Lacks conserved residue(s) required for the propagation of feature annotation.</text>
</comment>
<name>A0ABT9Z8H9_9BACI</name>
<protein>
    <recommendedName>
        <fullName evidence="3">Putative D-allulose-6-phosphate 3-epimerase</fullName>
        <ecNumber evidence="3">5.1.3.-</ecNumber>
    </recommendedName>
</protein>
<keyword evidence="5" id="KW-1185">Reference proteome</keyword>